<dbReference type="EMBL" id="CP091511">
    <property type="protein sequence ID" value="UOO88604.1"/>
    <property type="molecule type" value="Genomic_DNA"/>
</dbReference>
<keyword evidence="3" id="KW-1185">Reference proteome</keyword>
<accession>A0ABY4DZC5</accession>
<reference evidence="2 3" key="1">
    <citation type="journal article" date="2022" name="Res Sq">
        <title>Evolution of multicellular longitudinally dividing oral cavity symbionts (Neisseriaceae).</title>
        <authorList>
            <person name="Nyongesa S."/>
            <person name="Weber P."/>
            <person name="Bernet E."/>
            <person name="Pullido F."/>
            <person name="Nieckarz M."/>
            <person name="Delaby M."/>
            <person name="Nieves C."/>
            <person name="Viehboeck T."/>
            <person name="Krause N."/>
            <person name="Rivera-Millot A."/>
            <person name="Nakamura A."/>
            <person name="Vischer N."/>
            <person name="VanNieuwenhze M."/>
            <person name="Brun Y."/>
            <person name="Cava F."/>
            <person name="Bulgheresi S."/>
            <person name="Veyrier F."/>
        </authorList>
    </citation>
    <scope>NUCLEOTIDE SEQUENCE [LARGE SCALE GENOMIC DNA]</scope>
    <source>
        <strain evidence="2 3">SN4</strain>
    </source>
</reference>
<gene>
    <name evidence="2" type="ORF">LVJ82_14195</name>
</gene>
<keyword evidence="1" id="KW-1133">Transmembrane helix</keyword>
<dbReference type="Proteomes" id="UP000832011">
    <property type="component" value="Chromosome"/>
</dbReference>
<name>A0ABY4DZC5_9NEIS</name>
<feature type="transmembrane region" description="Helical" evidence="1">
    <location>
        <begin position="96"/>
        <end position="117"/>
    </location>
</feature>
<evidence type="ECO:0000313" key="2">
    <source>
        <dbReference type="EMBL" id="UOO88604.1"/>
    </source>
</evidence>
<keyword evidence="1" id="KW-0472">Membrane</keyword>
<evidence type="ECO:0000313" key="3">
    <source>
        <dbReference type="Proteomes" id="UP000832011"/>
    </source>
</evidence>
<sequence>MASRPSAAPSTLNTCQYFTGRIMVSLLDVLSPNSGSPDWTPADQSQLANLRLEQGQLYRGRKALFALEQVRAYSIERCDGEYLSLQAAVVALSKDAAVMLLVLLMAWLLTRLLPAAALQQLQYWLSLIANLWLLGMLLLLLGLAWRRRAREPSTTTAVAHYRVCAHLALGPAPRLVCALSSEAGALLLQHCLQRVTHNLQAAHDT</sequence>
<feature type="transmembrane region" description="Helical" evidence="1">
    <location>
        <begin position="123"/>
        <end position="145"/>
    </location>
</feature>
<evidence type="ECO:0000256" key="1">
    <source>
        <dbReference type="SAM" id="Phobius"/>
    </source>
</evidence>
<protein>
    <submittedName>
        <fullName evidence="2">Uncharacterized protein</fullName>
    </submittedName>
</protein>
<dbReference type="RefSeq" id="WP_147645458.1">
    <property type="nucleotide sequence ID" value="NZ_CABKVG010000010.1"/>
</dbReference>
<organism evidence="2 3">
    <name type="scientific">Vitreoscilla massiliensis</name>
    <dbReference type="NCBI Taxonomy" id="1689272"/>
    <lineage>
        <taxon>Bacteria</taxon>
        <taxon>Pseudomonadati</taxon>
        <taxon>Pseudomonadota</taxon>
        <taxon>Betaproteobacteria</taxon>
        <taxon>Neisseriales</taxon>
        <taxon>Neisseriaceae</taxon>
        <taxon>Vitreoscilla</taxon>
    </lineage>
</organism>
<proteinExistence type="predicted"/>
<keyword evidence="1" id="KW-0812">Transmembrane</keyword>